<feature type="region of interest" description="Disordered" evidence="1">
    <location>
        <begin position="28"/>
        <end position="56"/>
    </location>
</feature>
<evidence type="ECO:0000313" key="2">
    <source>
        <dbReference type="EMBL" id="KAF3046861.1"/>
    </source>
</evidence>
<accession>A0A9P4WYR6</accession>
<keyword evidence="3" id="KW-1185">Reference proteome</keyword>
<name>A0A9P4WYR6_9PLEO</name>
<dbReference type="AlphaFoldDB" id="A0A9P4WYR6"/>
<organism evidence="2 3">
    <name type="scientific">Didymella heteroderae</name>
    <dbReference type="NCBI Taxonomy" id="1769908"/>
    <lineage>
        <taxon>Eukaryota</taxon>
        <taxon>Fungi</taxon>
        <taxon>Dikarya</taxon>
        <taxon>Ascomycota</taxon>
        <taxon>Pezizomycotina</taxon>
        <taxon>Dothideomycetes</taxon>
        <taxon>Pleosporomycetidae</taxon>
        <taxon>Pleosporales</taxon>
        <taxon>Pleosporineae</taxon>
        <taxon>Didymellaceae</taxon>
        <taxon>Didymella</taxon>
    </lineage>
</organism>
<comment type="caution">
    <text evidence="2">The sequence shown here is derived from an EMBL/GenBank/DDBJ whole genome shotgun (WGS) entry which is preliminary data.</text>
</comment>
<evidence type="ECO:0000313" key="3">
    <source>
        <dbReference type="Proteomes" id="UP000758155"/>
    </source>
</evidence>
<protein>
    <submittedName>
        <fullName evidence="2">Uncharacterized protein</fullName>
    </submittedName>
</protein>
<dbReference type="Proteomes" id="UP000758155">
    <property type="component" value="Unassembled WGS sequence"/>
</dbReference>
<gene>
    <name evidence="2" type="ORF">E8E12_003564</name>
</gene>
<sequence length="56" mass="6304">MGYRAQAFGKWWRAEAVTGLEIQVAPLRDDSATKFTETPSRTPTQYVEPSKDTENA</sequence>
<evidence type="ECO:0000256" key="1">
    <source>
        <dbReference type="SAM" id="MobiDB-lite"/>
    </source>
</evidence>
<feature type="compositionally biased region" description="Polar residues" evidence="1">
    <location>
        <begin position="33"/>
        <end position="47"/>
    </location>
</feature>
<proteinExistence type="predicted"/>
<reference evidence="2" key="1">
    <citation type="submission" date="2019-04" db="EMBL/GenBank/DDBJ databases">
        <title>Sequencing of skin fungus with MAO and IRED activity.</title>
        <authorList>
            <person name="Marsaioli A.J."/>
            <person name="Bonatto J.M.C."/>
            <person name="Reis Junior O."/>
        </authorList>
    </citation>
    <scope>NUCLEOTIDE SEQUENCE</scope>
    <source>
        <strain evidence="2">28M1</strain>
    </source>
</reference>
<dbReference type="EMBL" id="SWKV01000003">
    <property type="protein sequence ID" value="KAF3046861.1"/>
    <property type="molecule type" value="Genomic_DNA"/>
</dbReference>